<name>A0A844SMB3_9BRAD</name>
<dbReference type="Proteomes" id="UP000436468">
    <property type="component" value="Unassembled WGS sequence"/>
</dbReference>
<dbReference type="EMBL" id="WQNF01000010">
    <property type="protein sequence ID" value="MVT66876.1"/>
    <property type="molecule type" value="Genomic_DNA"/>
</dbReference>
<reference evidence="1 2" key="1">
    <citation type="submission" date="2019-12" db="EMBL/GenBank/DDBJ databases">
        <title>Draft genome sequences Bradyrhizobium cajani AMBPC1010, Bradyrhizobium pachyrhizi AMBPC1040 and Bradyrhizobium yuanmingense ALSPC3051, three plant growth promoting strains isolated from nodules of Cajanus cajan L. in Dominican Republic.</title>
        <authorList>
            <person name="Flores-Felix J.D."/>
            <person name="Araujo J."/>
            <person name="Diaz-Alcantara C."/>
            <person name="Gonzalez-Andres F."/>
            <person name="Velazquez E."/>
        </authorList>
    </citation>
    <scope>NUCLEOTIDE SEQUENCE [LARGE SCALE GENOMIC DNA]</scope>
    <source>
        <strain evidence="1 2">1040</strain>
    </source>
</reference>
<sequence>MMKQVLVFYDGPQLALLESDRGHAMLAVAVTREGYGYPMFAVEILGNYLEKYLQGKADLRYVFASAPVNRLYFFDLTEEKSGRVLLTRATSDDAANELYYPLHGIFSRSHTHPLEEEVAKGEGKRRFLIDGKWEATDFSGFYGKIADTYALMYISESLETLSATESDKLFLQSSINEKNWQGGGSYGSFYGGMRGRARSRHPLKVEGIEYHSPGYIDVLGNIAVLNRVDEAVQRLIRRGRDISKLYKAVYKSLKNEKLLRADKTSGFANESTEQYTLAQSYRLAAMVGLSNPESMFAACDNNVIVFAKVVLSFSRRVRDLTRFYVEGRVRRG</sequence>
<dbReference type="AlphaFoldDB" id="A0A844SMB3"/>
<comment type="caution">
    <text evidence="1">The sequence shown here is derived from an EMBL/GenBank/DDBJ whole genome shotgun (WGS) entry which is preliminary data.</text>
</comment>
<protein>
    <submittedName>
        <fullName evidence="1">Uncharacterized protein</fullName>
    </submittedName>
</protein>
<proteinExistence type="predicted"/>
<accession>A0A844SMB3</accession>
<evidence type="ECO:0000313" key="2">
    <source>
        <dbReference type="Proteomes" id="UP000436468"/>
    </source>
</evidence>
<evidence type="ECO:0000313" key="1">
    <source>
        <dbReference type="EMBL" id="MVT66876.1"/>
    </source>
</evidence>
<keyword evidence="2" id="KW-1185">Reference proteome</keyword>
<organism evidence="1 2">
    <name type="scientific">Bradyrhizobium pachyrhizi</name>
    <dbReference type="NCBI Taxonomy" id="280333"/>
    <lineage>
        <taxon>Bacteria</taxon>
        <taxon>Pseudomonadati</taxon>
        <taxon>Pseudomonadota</taxon>
        <taxon>Alphaproteobacteria</taxon>
        <taxon>Hyphomicrobiales</taxon>
        <taxon>Nitrobacteraceae</taxon>
        <taxon>Bradyrhizobium</taxon>
    </lineage>
</organism>
<gene>
    <name evidence="1" type="ORF">GPL21_17390</name>
</gene>